<accession>A0A5C6E071</accession>
<sequence>MNGHRIDIPARDGTWWSSYTDVIVANDLVLMPIFDSDPPMMVEAARRAYKKRLPNHSVKTVDMTSLKALQGERNC</sequence>
<dbReference type="SUPFAM" id="SSF55909">
    <property type="entry name" value="Pentein"/>
    <property type="match status" value="1"/>
</dbReference>
<name>A0A5C6E071_9BACT</name>
<dbReference type="AlphaFoldDB" id="A0A5C6E071"/>
<reference evidence="1 2" key="1">
    <citation type="submission" date="2019-02" db="EMBL/GenBank/DDBJ databases">
        <title>Deep-cultivation of Planctomycetes and their phenomic and genomic characterization uncovers novel biology.</title>
        <authorList>
            <person name="Wiegand S."/>
            <person name="Jogler M."/>
            <person name="Boedeker C."/>
            <person name="Pinto D."/>
            <person name="Vollmers J."/>
            <person name="Rivas-Marin E."/>
            <person name="Kohn T."/>
            <person name="Peeters S.H."/>
            <person name="Heuer A."/>
            <person name="Rast P."/>
            <person name="Oberbeckmann S."/>
            <person name="Bunk B."/>
            <person name="Jeske O."/>
            <person name="Meyerdierks A."/>
            <person name="Storesund J.E."/>
            <person name="Kallscheuer N."/>
            <person name="Luecker S."/>
            <person name="Lage O.M."/>
            <person name="Pohl T."/>
            <person name="Merkel B.J."/>
            <person name="Hornburger P."/>
            <person name="Mueller R.-W."/>
            <person name="Bruemmer F."/>
            <person name="Labrenz M."/>
            <person name="Spormann A.M."/>
            <person name="Op Den Camp H."/>
            <person name="Overmann J."/>
            <person name="Amann R."/>
            <person name="Jetten M.S.M."/>
            <person name="Mascher T."/>
            <person name="Medema M.H."/>
            <person name="Devos D.P."/>
            <person name="Kaster A.-K."/>
            <person name="Ovreas L."/>
            <person name="Rohde M."/>
            <person name="Galperin M.Y."/>
            <person name="Jogler C."/>
        </authorList>
    </citation>
    <scope>NUCLEOTIDE SEQUENCE [LARGE SCALE GENOMIC DNA]</scope>
    <source>
        <strain evidence="1 2">Q31b</strain>
    </source>
</reference>
<protein>
    <submittedName>
        <fullName evidence="1">Uncharacterized protein</fullName>
    </submittedName>
</protein>
<dbReference type="Proteomes" id="UP000315471">
    <property type="component" value="Unassembled WGS sequence"/>
</dbReference>
<organism evidence="1 2">
    <name type="scientific">Novipirellula aureliae</name>
    <dbReference type="NCBI Taxonomy" id="2527966"/>
    <lineage>
        <taxon>Bacteria</taxon>
        <taxon>Pseudomonadati</taxon>
        <taxon>Planctomycetota</taxon>
        <taxon>Planctomycetia</taxon>
        <taxon>Pirellulales</taxon>
        <taxon>Pirellulaceae</taxon>
        <taxon>Novipirellula</taxon>
    </lineage>
</organism>
<comment type="caution">
    <text evidence="1">The sequence shown here is derived from an EMBL/GenBank/DDBJ whole genome shotgun (WGS) entry which is preliminary data.</text>
</comment>
<evidence type="ECO:0000313" key="2">
    <source>
        <dbReference type="Proteomes" id="UP000315471"/>
    </source>
</evidence>
<proteinExistence type="predicted"/>
<gene>
    <name evidence="1" type="ORF">Q31b_21200</name>
</gene>
<dbReference type="Gene3D" id="3.75.10.10">
    <property type="entry name" value="L-arginine/glycine Amidinotransferase, Chain A"/>
    <property type="match status" value="1"/>
</dbReference>
<dbReference type="EMBL" id="SJPY01000003">
    <property type="protein sequence ID" value="TWU43083.1"/>
    <property type="molecule type" value="Genomic_DNA"/>
</dbReference>
<keyword evidence="2" id="KW-1185">Reference proteome</keyword>
<evidence type="ECO:0000313" key="1">
    <source>
        <dbReference type="EMBL" id="TWU43083.1"/>
    </source>
</evidence>